<dbReference type="InterPro" id="IPR013324">
    <property type="entry name" value="RNA_pol_sigma_r3/r4-like"/>
</dbReference>
<evidence type="ECO:0000256" key="3">
    <source>
        <dbReference type="ARBA" id="ARBA00023125"/>
    </source>
</evidence>
<keyword evidence="4" id="KW-0804">Transcription</keyword>
<dbReference type="InterPro" id="IPR007630">
    <property type="entry name" value="RNA_pol_sigma70_r4"/>
</dbReference>
<evidence type="ECO:0000256" key="2">
    <source>
        <dbReference type="ARBA" id="ARBA00023082"/>
    </source>
</evidence>
<dbReference type="PRINTS" id="PR00046">
    <property type="entry name" value="SIGMA70FCT"/>
</dbReference>
<dbReference type="GO" id="GO:0016987">
    <property type="term" value="F:sigma factor activity"/>
    <property type="evidence" value="ECO:0007669"/>
    <property type="project" value="UniProtKB-KW"/>
</dbReference>
<dbReference type="InterPro" id="IPR007627">
    <property type="entry name" value="RNA_pol_sigma70_r2"/>
</dbReference>
<evidence type="ECO:0000256" key="4">
    <source>
        <dbReference type="ARBA" id="ARBA00023163"/>
    </source>
</evidence>
<dbReference type="InterPro" id="IPR009042">
    <property type="entry name" value="RNA_pol_sigma70_r1_2"/>
</dbReference>
<feature type="non-terminal residue" evidence="7">
    <location>
        <position position="1"/>
    </location>
</feature>
<feature type="domain" description="RNA polymerase sigma-70" evidence="6">
    <location>
        <begin position="353"/>
        <end position="379"/>
    </location>
</feature>
<dbReference type="EMBL" id="UINC01001952">
    <property type="protein sequence ID" value="SUZ91157.1"/>
    <property type="molecule type" value="Genomic_DNA"/>
</dbReference>
<dbReference type="PANTHER" id="PTHR30603:SF47">
    <property type="entry name" value="RNA POLYMERASE SIGMA FACTOR SIGD, CHLOROPLASTIC"/>
    <property type="match status" value="1"/>
</dbReference>
<dbReference type="InterPro" id="IPR000943">
    <property type="entry name" value="RNA_pol_sigma70"/>
</dbReference>
<gene>
    <name evidence="7" type="ORF">METZ01_LOCUS44011</name>
</gene>
<dbReference type="PANTHER" id="PTHR30603">
    <property type="entry name" value="RNA POLYMERASE SIGMA FACTOR RPO"/>
    <property type="match status" value="1"/>
</dbReference>
<dbReference type="InterPro" id="IPR036388">
    <property type="entry name" value="WH-like_DNA-bd_sf"/>
</dbReference>
<name>A0A381RMM0_9ZZZZ</name>
<dbReference type="GO" id="GO:0006352">
    <property type="term" value="P:DNA-templated transcription initiation"/>
    <property type="evidence" value="ECO:0007669"/>
    <property type="project" value="InterPro"/>
</dbReference>
<feature type="domain" description="RNA polymerase sigma-70" evidence="5">
    <location>
        <begin position="181"/>
        <end position="194"/>
    </location>
</feature>
<dbReference type="InterPro" id="IPR007127">
    <property type="entry name" value="RNA_pol_sigma_70_r1_1"/>
</dbReference>
<dbReference type="FunFam" id="1.10.601.10:FF:000001">
    <property type="entry name" value="RNA polymerase sigma factor SigA"/>
    <property type="match status" value="1"/>
</dbReference>
<dbReference type="SUPFAM" id="SSF88946">
    <property type="entry name" value="Sigma2 domain of RNA polymerase sigma factors"/>
    <property type="match status" value="1"/>
</dbReference>
<proteinExistence type="predicted"/>
<dbReference type="InterPro" id="IPR013325">
    <property type="entry name" value="RNA_pol_sigma_r2"/>
</dbReference>
<dbReference type="PROSITE" id="PS00715">
    <property type="entry name" value="SIGMA70_1"/>
    <property type="match status" value="1"/>
</dbReference>
<keyword evidence="3" id="KW-0238">DNA-binding</keyword>
<dbReference type="AlphaFoldDB" id="A0A381RMM0"/>
<sequence>VARLLRRGRARGSLTLDEVIDVVRDAELTSELIAGIRSSLRAEGIDFEEMVAVEVGADEVLRLVRASRGEYKVRPETGADQGSVSDSTRLYLREIGQVALLTAADEVELAGAITDGNEAEARLADLAASGELGRADRAEVARLRRRQRKGDRARDRLTRANLRLVVSVAKRFGGRGLPLLDLFQEGNLGLMRAVEKFDAGKGFKFSTYATWWIRQAITRAIADQSRTIRIPVHKVDAMNRVLRVQRDLAQELEREPSHSEIGERAVLRPDEVEDLLRLASEQDNPLSLDSPMGDEQDASLADLVPDLRAIAPADAAARRLLGEAVLASLDDLDKREKDVVRMRFGLDGEQPRTLEEVGRHFGVTRERVRQIEARTMAKLRHPHRSQKLRDYLDEG</sequence>
<evidence type="ECO:0000259" key="6">
    <source>
        <dbReference type="PROSITE" id="PS00716"/>
    </source>
</evidence>
<dbReference type="Pfam" id="PF03979">
    <property type="entry name" value="Sigma70_r1_1"/>
    <property type="match status" value="1"/>
</dbReference>
<dbReference type="Pfam" id="PF00140">
    <property type="entry name" value="Sigma70_r1_2"/>
    <property type="match status" value="1"/>
</dbReference>
<dbReference type="Gene3D" id="1.20.120.1810">
    <property type="match status" value="1"/>
</dbReference>
<evidence type="ECO:0000259" key="5">
    <source>
        <dbReference type="PROSITE" id="PS00715"/>
    </source>
</evidence>
<dbReference type="InterPro" id="IPR007624">
    <property type="entry name" value="RNA_pol_sigma70_r3"/>
</dbReference>
<dbReference type="InterPro" id="IPR014284">
    <property type="entry name" value="RNA_pol_sigma-70_dom"/>
</dbReference>
<dbReference type="Pfam" id="PF04539">
    <property type="entry name" value="Sigma70_r3"/>
    <property type="match status" value="1"/>
</dbReference>
<keyword evidence="1" id="KW-0805">Transcription regulation</keyword>
<accession>A0A381RMM0</accession>
<dbReference type="Gene3D" id="1.10.601.10">
    <property type="entry name" value="RNA Polymerase Primary Sigma Factor"/>
    <property type="match status" value="1"/>
</dbReference>
<keyword evidence="2" id="KW-0731">Sigma factor</keyword>
<dbReference type="PROSITE" id="PS00716">
    <property type="entry name" value="SIGMA70_2"/>
    <property type="match status" value="1"/>
</dbReference>
<dbReference type="Pfam" id="PF04542">
    <property type="entry name" value="Sigma70_r2"/>
    <property type="match status" value="1"/>
</dbReference>
<evidence type="ECO:0000256" key="1">
    <source>
        <dbReference type="ARBA" id="ARBA00023015"/>
    </source>
</evidence>
<dbReference type="GO" id="GO:0003677">
    <property type="term" value="F:DNA binding"/>
    <property type="evidence" value="ECO:0007669"/>
    <property type="project" value="UniProtKB-KW"/>
</dbReference>
<dbReference type="SUPFAM" id="SSF88659">
    <property type="entry name" value="Sigma3 and sigma4 domains of RNA polymerase sigma factors"/>
    <property type="match status" value="2"/>
</dbReference>
<evidence type="ECO:0000313" key="7">
    <source>
        <dbReference type="EMBL" id="SUZ91157.1"/>
    </source>
</evidence>
<dbReference type="InterPro" id="IPR050239">
    <property type="entry name" value="Sigma-70_RNA_pol_init_factors"/>
</dbReference>
<protein>
    <recommendedName>
        <fullName evidence="5 6">RNA polymerase sigma-70 domain-containing protein</fullName>
    </recommendedName>
</protein>
<dbReference type="Pfam" id="PF04545">
    <property type="entry name" value="Sigma70_r4"/>
    <property type="match status" value="1"/>
</dbReference>
<dbReference type="NCBIfam" id="TIGR02937">
    <property type="entry name" value="sigma70-ECF"/>
    <property type="match status" value="1"/>
</dbReference>
<dbReference type="CDD" id="cd06171">
    <property type="entry name" value="Sigma70_r4"/>
    <property type="match status" value="1"/>
</dbReference>
<reference evidence="7" key="1">
    <citation type="submission" date="2018-05" db="EMBL/GenBank/DDBJ databases">
        <authorList>
            <person name="Lanie J.A."/>
            <person name="Ng W.-L."/>
            <person name="Kazmierczak K.M."/>
            <person name="Andrzejewski T.M."/>
            <person name="Davidsen T.M."/>
            <person name="Wayne K.J."/>
            <person name="Tettelin H."/>
            <person name="Glass J.I."/>
            <person name="Rusch D."/>
            <person name="Podicherti R."/>
            <person name="Tsui H.-C.T."/>
            <person name="Winkler M.E."/>
        </authorList>
    </citation>
    <scope>NUCLEOTIDE SEQUENCE</scope>
</reference>
<organism evidence="7">
    <name type="scientific">marine metagenome</name>
    <dbReference type="NCBI Taxonomy" id="408172"/>
    <lineage>
        <taxon>unclassified sequences</taxon>
        <taxon>metagenomes</taxon>
        <taxon>ecological metagenomes</taxon>
    </lineage>
</organism>
<dbReference type="Gene3D" id="1.10.10.10">
    <property type="entry name" value="Winged helix-like DNA-binding domain superfamily/Winged helix DNA-binding domain"/>
    <property type="match status" value="2"/>
</dbReference>